<protein>
    <submittedName>
        <fullName evidence="2">Lactonase family protein</fullName>
    </submittedName>
</protein>
<dbReference type="RefSeq" id="WP_344436411.1">
    <property type="nucleotide sequence ID" value="NZ_BAAASL010000012.1"/>
</dbReference>
<evidence type="ECO:0000256" key="1">
    <source>
        <dbReference type="ARBA" id="ARBA00005564"/>
    </source>
</evidence>
<dbReference type="InterPro" id="IPR015943">
    <property type="entry name" value="WD40/YVTN_repeat-like_dom_sf"/>
</dbReference>
<dbReference type="InterPro" id="IPR019405">
    <property type="entry name" value="Lactonase_7-beta_prop"/>
</dbReference>
<reference evidence="2 3" key="1">
    <citation type="journal article" date="2019" name="Int. J. Syst. Evol. Microbiol.">
        <title>The Global Catalogue of Microorganisms (GCM) 10K type strain sequencing project: providing services to taxonomists for standard genome sequencing and annotation.</title>
        <authorList>
            <consortium name="The Broad Institute Genomics Platform"/>
            <consortium name="The Broad Institute Genome Sequencing Center for Infectious Disease"/>
            <person name="Wu L."/>
            <person name="Ma J."/>
        </authorList>
    </citation>
    <scope>NUCLEOTIDE SEQUENCE [LARGE SCALE GENOMIC DNA]</scope>
    <source>
        <strain evidence="2 3">JCM 4542</strain>
    </source>
</reference>
<comment type="caution">
    <text evidence="2">The sequence shown here is derived from an EMBL/GenBank/DDBJ whole genome shotgun (WGS) entry which is preliminary data.</text>
</comment>
<sequence>MTSSSKDSSKDGTGGGARRWAYIGSFTEAGGPGLTVAEVEPGTGALKVVHATDAVANPSYLAVSPGGDVLYAVSETEEGAVAAFSLADPARPELLGSPVPVRGDGPTHLAVAGARLLTANYGSGSVSALRIRTGGRPGEPVEVFAHRGSGPVADRQAGPHAHCVVPDPSGRWVLSADLGTDAVWIYALEPPAGAPRPAGRAPLRPGSGPRHLVFHPRGDRAYVLNELAPTVTVCHWDAATGTLRPVDETRVVPPEAGAGTYPSAPVVCAGGRFLWAAVRGHDSIATLALDASGDTAVLRGTVPCGGHWPRDLSAHPDGGVLYAANERSGEVAWFTVDAQTGIPALAGSVAVAAASCVVVARPC</sequence>
<gene>
    <name evidence="2" type="ORF">GCM10010315_36270</name>
</gene>
<dbReference type="PANTHER" id="PTHR30344:SF1">
    <property type="entry name" value="6-PHOSPHOGLUCONOLACTONASE"/>
    <property type="match status" value="1"/>
</dbReference>
<accession>A0ABN3TU10</accession>
<dbReference type="Gene3D" id="2.130.10.10">
    <property type="entry name" value="YVTN repeat-like/Quinoprotein amine dehydrogenase"/>
    <property type="match status" value="1"/>
</dbReference>
<dbReference type="EMBL" id="BAAASL010000012">
    <property type="protein sequence ID" value="GAA2719047.1"/>
    <property type="molecule type" value="Genomic_DNA"/>
</dbReference>
<dbReference type="PANTHER" id="PTHR30344">
    <property type="entry name" value="6-PHOSPHOGLUCONOLACTONASE-RELATED"/>
    <property type="match status" value="1"/>
</dbReference>
<dbReference type="SUPFAM" id="SSF51004">
    <property type="entry name" value="C-terminal (heme d1) domain of cytochrome cd1-nitrite reductase"/>
    <property type="match status" value="1"/>
</dbReference>
<keyword evidence="3" id="KW-1185">Reference proteome</keyword>
<evidence type="ECO:0000313" key="3">
    <source>
        <dbReference type="Proteomes" id="UP001500886"/>
    </source>
</evidence>
<proteinExistence type="inferred from homology"/>
<organism evidence="2 3">
    <name type="scientific">Streptomyces luteosporeus</name>
    <dbReference type="NCBI Taxonomy" id="173856"/>
    <lineage>
        <taxon>Bacteria</taxon>
        <taxon>Bacillati</taxon>
        <taxon>Actinomycetota</taxon>
        <taxon>Actinomycetes</taxon>
        <taxon>Kitasatosporales</taxon>
        <taxon>Streptomycetaceae</taxon>
        <taxon>Streptomyces</taxon>
    </lineage>
</organism>
<comment type="similarity">
    <text evidence="1">Belongs to the cycloisomerase 2 family.</text>
</comment>
<evidence type="ECO:0000313" key="2">
    <source>
        <dbReference type="EMBL" id="GAA2719047.1"/>
    </source>
</evidence>
<dbReference type="Pfam" id="PF10282">
    <property type="entry name" value="Lactonase"/>
    <property type="match status" value="1"/>
</dbReference>
<name>A0ABN3TU10_9ACTN</name>
<dbReference type="Proteomes" id="UP001500886">
    <property type="component" value="Unassembled WGS sequence"/>
</dbReference>
<dbReference type="InterPro" id="IPR011048">
    <property type="entry name" value="Haem_d1_sf"/>
</dbReference>
<dbReference type="InterPro" id="IPR050282">
    <property type="entry name" value="Cycloisomerase_2"/>
</dbReference>